<evidence type="ECO:0000256" key="10">
    <source>
        <dbReference type="SAM" id="Phobius"/>
    </source>
</evidence>
<evidence type="ECO:0000256" key="5">
    <source>
        <dbReference type="ARBA" id="ARBA00022679"/>
    </source>
</evidence>
<keyword evidence="8 10" id="KW-1133">Transmembrane helix</keyword>
<evidence type="ECO:0000256" key="3">
    <source>
        <dbReference type="ARBA" id="ARBA00022502"/>
    </source>
</evidence>
<dbReference type="UniPathway" id="UPA00196"/>
<proteinExistence type="predicted"/>
<dbReference type="EMBL" id="LCFQ01000002">
    <property type="protein sequence ID" value="KKS98845.1"/>
    <property type="molecule type" value="Genomic_DNA"/>
</dbReference>
<dbReference type="AlphaFoldDB" id="A0A0G1DLU7"/>
<evidence type="ECO:0000256" key="6">
    <source>
        <dbReference type="ARBA" id="ARBA00022692"/>
    </source>
</evidence>
<evidence type="ECO:0000313" key="12">
    <source>
        <dbReference type="Proteomes" id="UP000034090"/>
    </source>
</evidence>
<evidence type="ECO:0000256" key="4">
    <source>
        <dbReference type="ARBA" id="ARBA00022676"/>
    </source>
</evidence>
<evidence type="ECO:0000256" key="7">
    <source>
        <dbReference type="ARBA" id="ARBA00022824"/>
    </source>
</evidence>
<comment type="subcellular location">
    <subcellularLocation>
        <location evidence="1">Endoplasmic reticulum membrane</location>
        <topology evidence="1">Multi-pass membrane protein</topology>
    </subcellularLocation>
</comment>
<dbReference type="GO" id="GO:0016020">
    <property type="term" value="C:membrane"/>
    <property type="evidence" value="ECO:0007669"/>
    <property type="project" value="GOC"/>
</dbReference>
<comment type="pathway">
    <text evidence="2">Glycolipid biosynthesis; glycosylphosphatidylinositol-anchor biosynthesis.</text>
</comment>
<evidence type="ECO:0000256" key="8">
    <source>
        <dbReference type="ARBA" id="ARBA00022989"/>
    </source>
</evidence>
<dbReference type="PANTHER" id="PTHR12468">
    <property type="entry name" value="GPI MANNOSYLTRANSFERASE 2"/>
    <property type="match status" value="1"/>
</dbReference>
<organism evidence="11 12">
    <name type="scientific">Candidatus Woesebacteria bacterium GW2011_GWB1_43_14</name>
    <dbReference type="NCBI Taxonomy" id="1618578"/>
    <lineage>
        <taxon>Bacteria</taxon>
        <taxon>Candidatus Woeseibacteriota</taxon>
    </lineage>
</organism>
<evidence type="ECO:0000256" key="9">
    <source>
        <dbReference type="ARBA" id="ARBA00023136"/>
    </source>
</evidence>
<dbReference type="GO" id="GO:0004376">
    <property type="term" value="F:GPI mannosyltransferase activity"/>
    <property type="evidence" value="ECO:0007669"/>
    <property type="project" value="InterPro"/>
</dbReference>
<evidence type="ECO:0000256" key="1">
    <source>
        <dbReference type="ARBA" id="ARBA00004477"/>
    </source>
</evidence>
<keyword evidence="5" id="KW-0808">Transferase</keyword>
<feature type="transmembrane region" description="Helical" evidence="10">
    <location>
        <begin position="180"/>
        <end position="199"/>
    </location>
</feature>
<keyword evidence="7" id="KW-0256">Endoplasmic reticulum</keyword>
<feature type="transmembrane region" description="Helical" evidence="10">
    <location>
        <begin position="61"/>
        <end position="82"/>
    </location>
</feature>
<evidence type="ECO:0000313" key="11">
    <source>
        <dbReference type="EMBL" id="KKS98845.1"/>
    </source>
</evidence>
<dbReference type="STRING" id="1618578.UV74_C0002G0066"/>
<keyword evidence="3" id="KW-0337">GPI-anchor biosynthesis</keyword>
<comment type="caution">
    <text evidence="11">The sequence shown here is derived from an EMBL/GenBank/DDBJ whole genome shotgun (WGS) entry which is preliminary data.</text>
</comment>
<feature type="transmembrane region" description="Helical" evidence="10">
    <location>
        <begin position="103"/>
        <end position="133"/>
    </location>
</feature>
<feature type="transmembrane region" description="Helical" evidence="10">
    <location>
        <begin position="139"/>
        <end position="168"/>
    </location>
</feature>
<protein>
    <recommendedName>
        <fullName evidence="13">Glycosyltransferase RgtA/B/C/D-like domain-containing protein</fullName>
    </recommendedName>
</protein>
<feature type="transmembrane region" description="Helical" evidence="10">
    <location>
        <begin position="244"/>
        <end position="265"/>
    </location>
</feature>
<accession>A0A0G1DLU7</accession>
<dbReference type="Proteomes" id="UP000034090">
    <property type="component" value="Unassembled WGS sequence"/>
</dbReference>
<dbReference type="GO" id="GO:0006506">
    <property type="term" value="P:GPI anchor biosynthetic process"/>
    <property type="evidence" value="ECO:0007669"/>
    <property type="project" value="UniProtKB-UniPathway"/>
</dbReference>
<gene>
    <name evidence="11" type="ORF">UV74_C0002G0066</name>
</gene>
<dbReference type="GO" id="GO:0031501">
    <property type="term" value="C:mannosyltransferase complex"/>
    <property type="evidence" value="ECO:0007669"/>
    <property type="project" value="TreeGrafter"/>
</dbReference>
<dbReference type="PANTHER" id="PTHR12468:SF2">
    <property type="entry name" value="GPI MANNOSYLTRANSFERASE 2"/>
    <property type="match status" value="1"/>
</dbReference>
<dbReference type="InterPro" id="IPR007315">
    <property type="entry name" value="PIG-V/Gpi18"/>
</dbReference>
<keyword evidence="9 10" id="KW-0472">Membrane</keyword>
<keyword evidence="4" id="KW-0328">Glycosyltransferase</keyword>
<dbReference type="GO" id="GO:0000009">
    <property type="term" value="F:alpha-1,6-mannosyltransferase activity"/>
    <property type="evidence" value="ECO:0007669"/>
    <property type="project" value="InterPro"/>
</dbReference>
<evidence type="ECO:0008006" key="13">
    <source>
        <dbReference type="Google" id="ProtNLM"/>
    </source>
</evidence>
<name>A0A0G1DLU7_9BACT</name>
<feature type="transmembrane region" description="Helical" evidence="10">
    <location>
        <begin position="272"/>
        <end position="291"/>
    </location>
</feature>
<evidence type="ECO:0000256" key="2">
    <source>
        <dbReference type="ARBA" id="ARBA00004687"/>
    </source>
</evidence>
<reference evidence="11 12" key="1">
    <citation type="journal article" date="2015" name="Nature">
        <title>rRNA introns, odd ribosomes, and small enigmatic genomes across a large radiation of phyla.</title>
        <authorList>
            <person name="Brown C.T."/>
            <person name="Hug L.A."/>
            <person name="Thomas B.C."/>
            <person name="Sharon I."/>
            <person name="Castelle C.J."/>
            <person name="Singh A."/>
            <person name="Wilkins M.J."/>
            <person name="Williams K.H."/>
            <person name="Banfield J.F."/>
        </authorList>
    </citation>
    <scope>NUCLEOTIDE SEQUENCE [LARGE SCALE GENOMIC DNA]</scope>
</reference>
<keyword evidence="6 10" id="KW-0812">Transmembrane</keyword>
<sequence>MFFAIIASIWLPLREGYINEISSWANFDGRHYITIATQGYDRFNFVFFPLYPGLIYLLHKIFSLNPVIAGLLISYLSFYAALVVFKKLGELDFKKSEVKWSMIFLALAPTAYYFQAVYTESLFLLLILLTFWFARKKSWLMVGVFGFLVCLTRHSGIALIPALIAEWFYQRKDSQEKRDYKIIPAIGLTILGTLSFMAYTKVFFGDFFLFKKSFAAWERDEIIFPLQTVYRYLKIFIFVNPRLLVYWIAVLEFISFLAAIILGLYTTLKIRVSYGILILTLLAMGSLSGTLIGTPRYLLHMFPIYWAITNMTATRNNLRYLYLGISIALGFILTSLFVRGYFVS</sequence>
<feature type="transmembrane region" description="Helical" evidence="10">
    <location>
        <begin position="320"/>
        <end position="342"/>
    </location>
</feature>